<proteinExistence type="predicted"/>
<sequence length="236" mass="27569">MEYRQYRRLKDLEEHAGSTGEVRVRVSRIWNHYLPNWTVAGINLILVDEFNGRIHAWLNSVFFKKQREHFEEGKTIVIQNFVVRKYKAGLTRKCFSNDKHISLTNSTTVTPTEVPSSIIPHDIFDFVKLDKIWRYGIDHEHLIDVIDIIELVHPIHEFKDIYNHNHCFINFTIVDDSEMAKSFSRTLALQKEDRVVVIISSCLVNIFHGICAMTNMDATRYFINPNHPATLKMLSG</sequence>
<keyword evidence="3" id="KW-1185">Reference proteome</keyword>
<dbReference type="PANTHER" id="PTHR47165">
    <property type="entry name" value="OS03G0429900 PROTEIN"/>
    <property type="match status" value="1"/>
</dbReference>
<dbReference type="AlphaFoldDB" id="A0A175YBP3"/>
<organism evidence="2 3">
    <name type="scientific">Daucus carota subsp. sativus</name>
    <name type="common">Carrot</name>
    <dbReference type="NCBI Taxonomy" id="79200"/>
    <lineage>
        <taxon>Eukaryota</taxon>
        <taxon>Viridiplantae</taxon>
        <taxon>Streptophyta</taxon>
        <taxon>Embryophyta</taxon>
        <taxon>Tracheophyta</taxon>
        <taxon>Spermatophyta</taxon>
        <taxon>Magnoliopsida</taxon>
        <taxon>eudicotyledons</taxon>
        <taxon>Gunneridae</taxon>
        <taxon>Pentapetalae</taxon>
        <taxon>asterids</taxon>
        <taxon>campanulids</taxon>
        <taxon>Apiales</taxon>
        <taxon>Apiaceae</taxon>
        <taxon>Apioideae</taxon>
        <taxon>Scandiceae</taxon>
        <taxon>Daucinae</taxon>
        <taxon>Daucus</taxon>
        <taxon>Daucus sect. Daucus</taxon>
    </lineage>
</organism>
<dbReference type="InterPro" id="IPR003871">
    <property type="entry name" value="RFA1B/D_OB_1st"/>
</dbReference>
<evidence type="ECO:0000259" key="1">
    <source>
        <dbReference type="Pfam" id="PF02721"/>
    </source>
</evidence>
<reference evidence="2" key="2">
    <citation type="submission" date="2022-03" db="EMBL/GenBank/DDBJ databases">
        <title>Draft title - Genomic analysis of global carrot germplasm unveils the trajectory of domestication and the origin of high carotenoid orange carrot.</title>
        <authorList>
            <person name="Iorizzo M."/>
            <person name="Ellison S."/>
            <person name="Senalik D."/>
            <person name="Macko-Podgorni A."/>
            <person name="Grzebelus D."/>
            <person name="Bostan H."/>
            <person name="Rolling W."/>
            <person name="Curaba J."/>
            <person name="Simon P."/>
        </authorList>
    </citation>
    <scope>NUCLEOTIDE SEQUENCE</scope>
    <source>
        <tissue evidence="2">Leaf</tissue>
    </source>
</reference>
<accession>A0A175YBP3</accession>
<dbReference type="Pfam" id="PF02721">
    <property type="entry name" value="DUF223"/>
    <property type="match status" value="1"/>
</dbReference>
<protein>
    <recommendedName>
        <fullName evidence="1">Replication protein A 70 kDa DNA-binding subunit B/D first OB fold domain-containing protein</fullName>
    </recommendedName>
</protein>
<dbReference type="SUPFAM" id="SSF50249">
    <property type="entry name" value="Nucleic acid-binding proteins"/>
    <property type="match status" value="1"/>
</dbReference>
<reference evidence="2" key="1">
    <citation type="journal article" date="2016" name="Nat. Genet.">
        <title>A high-quality carrot genome assembly provides new insights into carotenoid accumulation and asterid genome evolution.</title>
        <authorList>
            <person name="Iorizzo M."/>
            <person name="Ellison S."/>
            <person name="Senalik D."/>
            <person name="Zeng P."/>
            <person name="Satapoomin P."/>
            <person name="Huang J."/>
            <person name="Bowman M."/>
            <person name="Iovene M."/>
            <person name="Sanseverino W."/>
            <person name="Cavagnaro P."/>
            <person name="Yildiz M."/>
            <person name="Macko-Podgorni A."/>
            <person name="Moranska E."/>
            <person name="Grzebelus E."/>
            <person name="Grzebelus D."/>
            <person name="Ashrafi H."/>
            <person name="Zheng Z."/>
            <person name="Cheng S."/>
            <person name="Spooner D."/>
            <person name="Van Deynze A."/>
            <person name="Simon P."/>
        </authorList>
    </citation>
    <scope>NUCLEOTIDE SEQUENCE</scope>
    <source>
        <tissue evidence="2">Leaf</tissue>
    </source>
</reference>
<dbReference type="PANTHER" id="PTHR47165:SF4">
    <property type="entry name" value="OS03G0429900 PROTEIN"/>
    <property type="match status" value="1"/>
</dbReference>
<dbReference type="Proteomes" id="UP000077755">
    <property type="component" value="Chromosome 6"/>
</dbReference>
<dbReference type="InterPro" id="IPR012340">
    <property type="entry name" value="NA-bd_OB-fold"/>
</dbReference>
<evidence type="ECO:0000313" key="3">
    <source>
        <dbReference type="Proteomes" id="UP000077755"/>
    </source>
</evidence>
<gene>
    <name evidence="2" type="ORF">DCAR_0623442</name>
</gene>
<evidence type="ECO:0000313" key="2">
    <source>
        <dbReference type="EMBL" id="WOH04037.1"/>
    </source>
</evidence>
<dbReference type="Gene3D" id="2.40.50.140">
    <property type="entry name" value="Nucleic acid-binding proteins"/>
    <property type="match status" value="2"/>
</dbReference>
<dbReference type="EMBL" id="CP093348">
    <property type="protein sequence ID" value="WOH04037.1"/>
    <property type="molecule type" value="Genomic_DNA"/>
</dbReference>
<name>A0A175YBP3_DAUCS</name>
<dbReference type="Gramene" id="KZM81019">
    <property type="protein sequence ID" value="KZM81019"/>
    <property type="gene ID" value="DCAR_031411"/>
</dbReference>
<feature type="domain" description="Replication protein A 70 kDa DNA-binding subunit B/D first OB fold" evidence="1">
    <location>
        <begin position="6"/>
        <end position="111"/>
    </location>
</feature>